<organism evidence="1 2">
    <name type="scientific">Aquitalea aquatica</name>
    <dbReference type="NCBI Taxonomy" id="3044273"/>
    <lineage>
        <taxon>Bacteria</taxon>
        <taxon>Pseudomonadati</taxon>
        <taxon>Pseudomonadota</taxon>
        <taxon>Betaproteobacteria</taxon>
        <taxon>Neisseriales</taxon>
        <taxon>Chromobacteriaceae</taxon>
        <taxon>Aquitalea</taxon>
    </lineage>
</organism>
<gene>
    <name evidence="1" type="ORF">H2Z84_10650</name>
</gene>
<sequence length="87" mass="9915">MIGTILNIFSVVHARIQFIEYKDYLPDSPASCGLPASRSVAVIAATRRRWRLAVLLHGLHIERDTAPSLRQNGKHWFRTIQPQPIIQ</sequence>
<evidence type="ECO:0000313" key="2">
    <source>
        <dbReference type="Proteomes" id="UP000545606"/>
    </source>
</evidence>
<evidence type="ECO:0000313" key="1">
    <source>
        <dbReference type="EMBL" id="MBA4708839.1"/>
    </source>
</evidence>
<protein>
    <submittedName>
        <fullName evidence="1">Uncharacterized protein</fullName>
    </submittedName>
</protein>
<dbReference type="RefSeq" id="WP_181835973.1">
    <property type="nucleotide sequence ID" value="NZ_JACERN010000030.1"/>
</dbReference>
<keyword evidence="2" id="KW-1185">Reference proteome</keyword>
<dbReference type="EMBL" id="JACERN010000030">
    <property type="protein sequence ID" value="MBA4708839.1"/>
    <property type="molecule type" value="Genomic_DNA"/>
</dbReference>
<name>A0A838Y8E5_9NEIS</name>
<dbReference type="Proteomes" id="UP000545606">
    <property type="component" value="Unassembled WGS sequence"/>
</dbReference>
<comment type="caution">
    <text evidence="1">The sequence shown here is derived from an EMBL/GenBank/DDBJ whole genome shotgun (WGS) entry which is preliminary data.</text>
</comment>
<dbReference type="AlphaFoldDB" id="A0A838Y8E5"/>
<proteinExistence type="predicted"/>
<accession>A0A838Y8E5</accession>
<reference evidence="1 2" key="1">
    <citation type="submission" date="2020-07" db="EMBL/GenBank/DDBJ databases">
        <title>Draft genome sequence of violacein-producing bacteria and related species.</title>
        <authorList>
            <person name="Wilson H.S."/>
            <person name="De Leon M.E."/>
        </authorList>
    </citation>
    <scope>NUCLEOTIDE SEQUENCE [LARGE SCALE GENOMIC DNA]</scope>
    <source>
        <strain evidence="1 2">HSC-21Su07</strain>
    </source>
</reference>